<sequence length="292" mass="32434">MTNAHSLSEKDHTSLDNQILSRLSWLQLDMEPQLDITTLLAYIVLYTESVYKERGMPRTSRFIDIFLAMKLGREICICTGIGTHCTDELKAPAVSGDEDQFRAFALGDSVQASNATMDQTMRVPGACGRHGIPHLKVLIELCGSMLSAKSNSCWRILCGLGSLAKDIEVLARSASRIMANIRSRPQYLDFVTGSGKTRNSRAGPLHSLAIPSHIAALCFAKPGWQQVEEIANLRWLWRNSIECLAVMRVFLALFSGFTPAASTHPVRQRQLFATPSTRREMHVFVHIRGYGA</sequence>
<proteinExistence type="predicted"/>
<name>A0A067M3E8_BOTB1</name>
<accession>A0A067M3E8</accession>
<dbReference type="HOGENOM" id="CLU_953139_0_0_1"/>
<protein>
    <submittedName>
        <fullName evidence="1">Uncharacterized protein</fullName>
    </submittedName>
</protein>
<dbReference type="Proteomes" id="UP000027195">
    <property type="component" value="Unassembled WGS sequence"/>
</dbReference>
<evidence type="ECO:0000313" key="1">
    <source>
        <dbReference type="EMBL" id="KDQ09235.1"/>
    </source>
</evidence>
<dbReference type="EMBL" id="KL198081">
    <property type="protein sequence ID" value="KDQ09235.1"/>
    <property type="molecule type" value="Genomic_DNA"/>
</dbReference>
<dbReference type="AlphaFoldDB" id="A0A067M3E8"/>
<organism evidence="1 2">
    <name type="scientific">Botryobasidium botryosum (strain FD-172 SS1)</name>
    <dbReference type="NCBI Taxonomy" id="930990"/>
    <lineage>
        <taxon>Eukaryota</taxon>
        <taxon>Fungi</taxon>
        <taxon>Dikarya</taxon>
        <taxon>Basidiomycota</taxon>
        <taxon>Agaricomycotina</taxon>
        <taxon>Agaricomycetes</taxon>
        <taxon>Cantharellales</taxon>
        <taxon>Botryobasidiaceae</taxon>
        <taxon>Botryobasidium</taxon>
    </lineage>
</organism>
<dbReference type="InParanoid" id="A0A067M3E8"/>
<evidence type="ECO:0000313" key="2">
    <source>
        <dbReference type="Proteomes" id="UP000027195"/>
    </source>
</evidence>
<reference evidence="2" key="1">
    <citation type="journal article" date="2014" name="Proc. Natl. Acad. Sci. U.S.A.">
        <title>Extensive sampling of basidiomycete genomes demonstrates inadequacy of the white-rot/brown-rot paradigm for wood decay fungi.</title>
        <authorList>
            <person name="Riley R."/>
            <person name="Salamov A.A."/>
            <person name="Brown D.W."/>
            <person name="Nagy L.G."/>
            <person name="Floudas D."/>
            <person name="Held B.W."/>
            <person name="Levasseur A."/>
            <person name="Lombard V."/>
            <person name="Morin E."/>
            <person name="Otillar R."/>
            <person name="Lindquist E.A."/>
            <person name="Sun H."/>
            <person name="LaButti K.M."/>
            <person name="Schmutz J."/>
            <person name="Jabbour D."/>
            <person name="Luo H."/>
            <person name="Baker S.E."/>
            <person name="Pisabarro A.G."/>
            <person name="Walton J.D."/>
            <person name="Blanchette R.A."/>
            <person name="Henrissat B."/>
            <person name="Martin F."/>
            <person name="Cullen D."/>
            <person name="Hibbett D.S."/>
            <person name="Grigoriev I.V."/>
        </authorList>
    </citation>
    <scope>NUCLEOTIDE SEQUENCE [LARGE SCALE GENOMIC DNA]</scope>
    <source>
        <strain evidence="2">FD-172 SS1</strain>
    </source>
</reference>
<gene>
    <name evidence="1" type="ORF">BOTBODRAFT_47775</name>
</gene>
<keyword evidence="2" id="KW-1185">Reference proteome</keyword>